<dbReference type="EMBL" id="MK719701">
    <property type="protein sequence ID" value="QCQ57883.1"/>
    <property type="molecule type" value="Genomic_DNA"/>
</dbReference>
<protein>
    <submittedName>
        <fullName evidence="1">Uncharacterized protein</fullName>
    </submittedName>
</protein>
<proteinExistence type="predicted"/>
<gene>
    <name evidence="1" type="ORF">Barba1A_gp032</name>
</gene>
<evidence type="ECO:0000313" key="2">
    <source>
        <dbReference type="Proteomes" id="UP000304214"/>
    </source>
</evidence>
<accession>A0A4P8MVN5</accession>
<organism evidence="1 2">
    <name type="scientific">Rheinheimera phage vB_RspM_Barba1A</name>
    <dbReference type="NCBI Taxonomy" id="2565659"/>
    <lineage>
        <taxon>Viruses</taxon>
        <taxon>Duplodnaviria</taxon>
        <taxon>Heunggongvirae</taxon>
        <taxon>Uroviricota</taxon>
        <taxon>Caudoviricetes</taxon>
        <taxon>Barbavirus</taxon>
        <taxon>Barbavirus barba18A</taxon>
    </lineage>
</organism>
<dbReference type="Proteomes" id="UP000304214">
    <property type="component" value="Segment"/>
</dbReference>
<name>A0A4P8MVN5_9CAUD</name>
<reference evidence="1 2" key="1">
    <citation type="submission" date="2019-03" db="EMBL/GenBank/DDBJ databases">
        <title>Genomic and seasonal variations among aquatic phages infecting the Baltic Sea Gammaproteobacteria Rheinheimera sp. bal341.</title>
        <authorList>
            <person name="Nilsson E."/>
            <person name="Li K."/>
            <person name="Fridlund J."/>
            <person name="Sulcius S."/>
            <person name="Bunse C."/>
            <person name="Karlsson C.M.G."/>
            <person name="Lindh M."/>
            <person name="Lundin D."/>
            <person name="Pinhassi J."/>
            <person name="Holmfeldt K."/>
        </authorList>
    </citation>
    <scope>NUCLEOTIDE SEQUENCE [LARGE SCALE GENOMIC DNA]</scope>
</reference>
<sequence length="78" mass="9174">MPTIKSQKMYKYTGTLTHYFNEFDNHDKVLEFDVISDRELNYNEVVDKICEDYQRVLGLSQKIGSVSYTTEIVLMEAK</sequence>
<evidence type="ECO:0000313" key="1">
    <source>
        <dbReference type="EMBL" id="QCQ57883.1"/>
    </source>
</evidence>